<dbReference type="eggNOG" id="COG2226">
    <property type="taxonomic scope" value="Bacteria"/>
</dbReference>
<proteinExistence type="predicted"/>
<accession>A0A0B0DEI3</accession>
<evidence type="ECO:0000256" key="2">
    <source>
        <dbReference type="ARBA" id="ARBA00022679"/>
    </source>
</evidence>
<dbReference type="GO" id="GO:0032259">
    <property type="term" value="P:methylation"/>
    <property type="evidence" value="ECO:0007669"/>
    <property type="project" value="UniProtKB-KW"/>
</dbReference>
<dbReference type="EMBL" id="JROM01000016">
    <property type="protein sequence ID" value="KHE75160.1"/>
    <property type="molecule type" value="Genomic_DNA"/>
</dbReference>
<feature type="domain" description="Methyltransferase" evidence="3">
    <location>
        <begin position="42"/>
        <end position="129"/>
    </location>
</feature>
<dbReference type="InterPro" id="IPR041698">
    <property type="entry name" value="Methyltransf_25"/>
</dbReference>
<keyword evidence="1 4" id="KW-0489">Methyltransferase</keyword>
<dbReference type="GO" id="GO:0008168">
    <property type="term" value="F:methyltransferase activity"/>
    <property type="evidence" value="ECO:0007669"/>
    <property type="project" value="UniProtKB-KW"/>
</dbReference>
<evidence type="ECO:0000313" key="4">
    <source>
        <dbReference type="EMBL" id="KHE75160.1"/>
    </source>
</evidence>
<protein>
    <submittedName>
        <fullName evidence="4">Methyltransferase type 12</fullName>
    </submittedName>
</protein>
<name>A0A0B0DEI3_9MICC</name>
<evidence type="ECO:0000313" key="5">
    <source>
        <dbReference type="Proteomes" id="UP000030664"/>
    </source>
</evidence>
<keyword evidence="2 4" id="KW-0808">Transferase</keyword>
<gene>
    <name evidence="4" type="ORF">AS25_04825</name>
</gene>
<dbReference type="Gene3D" id="3.40.50.150">
    <property type="entry name" value="Vaccinia Virus protein VP39"/>
    <property type="match status" value="1"/>
</dbReference>
<dbReference type="InterPro" id="IPR029063">
    <property type="entry name" value="SAM-dependent_MTases_sf"/>
</dbReference>
<sequence>MSCQSMTDYDPRIVDLYDGDNPDGPDHDYFRSLAEGTDARAVLDVGCGTGILTVTLAAPDRTVVGVDPSRAMISYARNRPGAERVTWIEGDTRSVPDTGFDLIVMTGNVAQHIPDPAWERTLGDLRELGREGATLAFESRNPAVRAWDGWRQSEPTVRDTQHGPLREWCEVEELARGRVLLRFHNHFESSDELVVEESELAFRDRDVLADQLRRAGFEVDAVWGDWQRTPFDGTHPIMVFEAHAV</sequence>
<dbReference type="Pfam" id="PF13649">
    <property type="entry name" value="Methyltransf_25"/>
    <property type="match status" value="1"/>
</dbReference>
<evidence type="ECO:0000256" key="1">
    <source>
        <dbReference type="ARBA" id="ARBA00022603"/>
    </source>
</evidence>
<evidence type="ECO:0000259" key="3">
    <source>
        <dbReference type="Pfam" id="PF13649"/>
    </source>
</evidence>
<dbReference type="PANTHER" id="PTHR43861:SF1">
    <property type="entry name" value="TRANS-ACONITATE 2-METHYLTRANSFERASE"/>
    <property type="match status" value="1"/>
</dbReference>
<dbReference type="Proteomes" id="UP000030664">
    <property type="component" value="Unassembled WGS sequence"/>
</dbReference>
<comment type="caution">
    <text evidence="4">The sequence shown here is derived from an EMBL/GenBank/DDBJ whole genome shotgun (WGS) entry which is preliminary data.</text>
</comment>
<dbReference type="STRING" id="223184.AS25_04825"/>
<organism evidence="4 5">
    <name type="scientific">Kocuria marina</name>
    <dbReference type="NCBI Taxonomy" id="223184"/>
    <lineage>
        <taxon>Bacteria</taxon>
        <taxon>Bacillati</taxon>
        <taxon>Actinomycetota</taxon>
        <taxon>Actinomycetes</taxon>
        <taxon>Micrococcales</taxon>
        <taxon>Micrococcaceae</taxon>
        <taxon>Kocuria</taxon>
    </lineage>
</organism>
<dbReference type="CDD" id="cd02440">
    <property type="entry name" value="AdoMet_MTases"/>
    <property type="match status" value="1"/>
</dbReference>
<dbReference type="AlphaFoldDB" id="A0A0B0DEI3"/>
<dbReference type="PANTHER" id="PTHR43861">
    <property type="entry name" value="TRANS-ACONITATE 2-METHYLTRANSFERASE-RELATED"/>
    <property type="match status" value="1"/>
</dbReference>
<dbReference type="SUPFAM" id="SSF53335">
    <property type="entry name" value="S-adenosyl-L-methionine-dependent methyltransferases"/>
    <property type="match status" value="1"/>
</dbReference>
<reference evidence="4 5" key="1">
    <citation type="submission" date="2014-09" db="EMBL/GenBank/DDBJ databases">
        <title>High-quality draft genome sequence of Kocuria marina SO9-6, an actinobacterium isolated from a copper mine.</title>
        <authorList>
            <person name="Castro D.B."/>
            <person name="Pereira L.B."/>
            <person name="Silva M.V."/>
            <person name="Silva B.P."/>
            <person name="Zanardi B.R."/>
            <person name="Carlos C."/>
            <person name="Belgini D.R."/>
            <person name="Limache E.G."/>
            <person name="Lacerda G.V."/>
            <person name="Nery M.B."/>
            <person name="Gomes M.B."/>
            <person name="Souza S."/>
            <person name="Silva T.M."/>
            <person name="Rodrigues V.D."/>
            <person name="Paulino L.C."/>
            <person name="Vicentini R."/>
            <person name="Ferraz L.F."/>
            <person name="Ottoboni L.M."/>
        </authorList>
    </citation>
    <scope>NUCLEOTIDE SEQUENCE [LARGE SCALE GENOMIC DNA]</scope>
    <source>
        <strain evidence="4 5">SO9-6</strain>
    </source>
</reference>